<sequence>MRSGGEAPCEDDGSQEAAIPEESVIVISDDEGDVSIGLGNSVLLIEDDGEESFVREKKTVEVLDEELAITFSRKAHVMPHARYDCSTHPFSRIEQETQVPVEKNASFCDECYCYLCDKPASECSDWTTAGHCHCNAHNKSKHWKDQRDTALVGVLTMFDLDLTEIDNELKEGGNKLQLFLSELSPAYHKYLEGTLMKRDSVTPCVCTCHKDKKGNKTNNKCNNCSSNHTPVTFHNYAEVYKKVIAYLNQIDEDCPKAAAVMLLGAAKELVSHNPLPNPFTLKDRTANMRESCVILMTKIVRSLQRLLVLKEYPKTIYDKFAGFFQAFSLPPHFYSFTSSLNVIRWDHCLLTSVLAGQNLTGTRTNKGKKECLWEALTVVQCRVQRLEEEKSYRQLVRYLNAVRCSEHSSLNILKQKLCLYMCKYGDFSAAANCLLQTKGMQGSISQFFTPIFFELHLAMLRTRSCPPGNELKWTEVWEPQEGVALKRGLLLRTALRILICNNVLFHDVSDYSVERKVM</sequence>
<proteinExistence type="predicted"/>
<evidence type="ECO:0000313" key="1">
    <source>
        <dbReference type="EMBL" id="KAG8549975.1"/>
    </source>
</evidence>
<name>A0AAV6ZRP3_ENGPU</name>
<dbReference type="PANTHER" id="PTHR33443:SF30">
    <property type="entry name" value="SARCOSINE DEHYDROGENASE-2C PROTEIN"/>
    <property type="match status" value="1"/>
</dbReference>
<reference evidence="1" key="1">
    <citation type="thesis" date="2020" institute="ProQuest LLC" country="789 East Eisenhower Parkway, Ann Arbor, MI, USA">
        <title>Comparative Genomics and Chromosome Evolution.</title>
        <authorList>
            <person name="Mudd A.B."/>
        </authorList>
    </citation>
    <scope>NUCLEOTIDE SEQUENCE</scope>
    <source>
        <strain evidence="1">237g6f4</strain>
        <tissue evidence="1">Blood</tissue>
    </source>
</reference>
<gene>
    <name evidence="1" type="ORF">GDO81_030119</name>
</gene>
<dbReference type="PANTHER" id="PTHR33443">
    <property type="entry name" value="ZGC:112980"/>
    <property type="match status" value="1"/>
</dbReference>
<dbReference type="Proteomes" id="UP000824782">
    <property type="component" value="Unassembled WGS sequence"/>
</dbReference>
<comment type="caution">
    <text evidence="1">The sequence shown here is derived from an EMBL/GenBank/DDBJ whole genome shotgun (WGS) entry which is preliminary data.</text>
</comment>
<evidence type="ECO:0000313" key="2">
    <source>
        <dbReference type="Proteomes" id="UP000824782"/>
    </source>
</evidence>
<organism evidence="1 2">
    <name type="scientific">Engystomops pustulosus</name>
    <name type="common">Tungara frog</name>
    <name type="synonym">Physalaemus pustulosus</name>
    <dbReference type="NCBI Taxonomy" id="76066"/>
    <lineage>
        <taxon>Eukaryota</taxon>
        <taxon>Metazoa</taxon>
        <taxon>Chordata</taxon>
        <taxon>Craniata</taxon>
        <taxon>Vertebrata</taxon>
        <taxon>Euteleostomi</taxon>
        <taxon>Amphibia</taxon>
        <taxon>Batrachia</taxon>
        <taxon>Anura</taxon>
        <taxon>Neobatrachia</taxon>
        <taxon>Hyloidea</taxon>
        <taxon>Leptodactylidae</taxon>
        <taxon>Leiuperinae</taxon>
        <taxon>Engystomops</taxon>
    </lineage>
</organism>
<dbReference type="InterPro" id="IPR053234">
    <property type="entry name" value="RPM1_Interactor"/>
</dbReference>
<protein>
    <submittedName>
        <fullName evidence="1">Uncharacterized protein</fullName>
    </submittedName>
</protein>
<keyword evidence="2" id="KW-1185">Reference proteome</keyword>
<dbReference type="EMBL" id="WNYA01000109">
    <property type="protein sequence ID" value="KAG8549975.1"/>
    <property type="molecule type" value="Genomic_DNA"/>
</dbReference>
<dbReference type="AlphaFoldDB" id="A0AAV6ZRP3"/>
<accession>A0AAV6ZRP3</accession>